<organism evidence="10 11">
    <name type="scientific">Desulfocicer vacuolatum DSM 3385</name>
    <dbReference type="NCBI Taxonomy" id="1121400"/>
    <lineage>
        <taxon>Bacteria</taxon>
        <taxon>Pseudomonadati</taxon>
        <taxon>Thermodesulfobacteriota</taxon>
        <taxon>Desulfobacteria</taxon>
        <taxon>Desulfobacterales</taxon>
        <taxon>Desulfobacteraceae</taxon>
        <taxon>Desulfocicer</taxon>
    </lineage>
</organism>
<evidence type="ECO:0000256" key="4">
    <source>
        <dbReference type="ARBA" id="ARBA00022741"/>
    </source>
</evidence>
<name>A0A1W2B6D7_9BACT</name>
<dbReference type="SMART" id="SM00382">
    <property type="entry name" value="AAA"/>
    <property type="match status" value="1"/>
</dbReference>
<keyword evidence="6" id="KW-0408">Iron</keyword>
<keyword evidence="3" id="KW-0410">Iron transport</keyword>
<dbReference type="PROSITE" id="PS00211">
    <property type="entry name" value="ABC_TRANSPORTER_1"/>
    <property type="match status" value="1"/>
</dbReference>
<dbReference type="InterPro" id="IPR003593">
    <property type="entry name" value="AAA+_ATPase"/>
</dbReference>
<dbReference type="Proteomes" id="UP000192418">
    <property type="component" value="Unassembled WGS sequence"/>
</dbReference>
<dbReference type="PANTHER" id="PTHR42781:SF4">
    <property type="entry name" value="SPERMIDINE_PUTRESCINE IMPORT ATP-BINDING PROTEIN POTA"/>
    <property type="match status" value="1"/>
</dbReference>
<dbReference type="CDD" id="cd03259">
    <property type="entry name" value="ABC_Carb_Solutes_like"/>
    <property type="match status" value="1"/>
</dbReference>
<dbReference type="InterPro" id="IPR017871">
    <property type="entry name" value="ABC_transporter-like_CS"/>
</dbReference>
<evidence type="ECO:0000256" key="6">
    <source>
        <dbReference type="ARBA" id="ARBA00023004"/>
    </source>
</evidence>
<dbReference type="Gene3D" id="3.40.50.300">
    <property type="entry name" value="P-loop containing nucleotide triphosphate hydrolases"/>
    <property type="match status" value="1"/>
</dbReference>
<evidence type="ECO:0000313" key="11">
    <source>
        <dbReference type="Proteomes" id="UP000192418"/>
    </source>
</evidence>
<dbReference type="OrthoDB" id="9809450at2"/>
<keyword evidence="2" id="KW-1003">Cell membrane</keyword>
<evidence type="ECO:0000256" key="5">
    <source>
        <dbReference type="ARBA" id="ARBA00022840"/>
    </source>
</evidence>
<evidence type="ECO:0000256" key="7">
    <source>
        <dbReference type="ARBA" id="ARBA00023065"/>
    </source>
</evidence>
<keyword evidence="8" id="KW-0472">Membrane</keyword>
<dbReference type="PANTHER" id="PTHR42781">
    <property type="entry name" value="SPERMIDINE/PUTRESCINE IMPORT ATP-BINDING PROTEIN POTA"/>
    <property type="match status" value="1"/>
</dbReference>
<dbReference type="GO" id="GO:0016020">
    <property type="term" value="C:membrane"/>
    <property type="evidence" value="ECO:0007669"/>
    <property type="project" value="InterPro"/>
</dbReference>
<dbReference type="GO" id="GO:0005524">
    <property type="term" value="F:ATP binding"/>
    <property type="evidence" value="ECO:0007669"/>
    <property type="project" value="UniProtKB-KW"/>
</dbReference>
<keyword evidence="4" id="KW-0547">Nucleotide-binding</keyword>
<dbReference type="STRING" id="1121400.SAMN02746065_1076"/>
<dbReference type="FunFam" id="3.40.50.300:FF:000425">
    <property type="entry name" value="Probable ABC transporter, ATP-binding subunit"/>
    <property type="match status" value="1"/>
</dbReference>
<dbReference type="GO" id="GO:0016887">
    <property type="term" value="F:ATP hydrolysis activity"/>
    <property type="evidence" value="ECO:0007669"/>
    <property type="project" value="InterPro"/>
</dbReference>
<accession>A0A1W2B6D7</accession>
<keyword evidence="5 10" id="KW-0067">ATP-binding</keyword>
<evidence type="ECO:0000256" key="1">
    <source>
        <dbReference type="ARBA" id="ARBA00022448"/>
    </source>
</evidence>
<sequence>MFFKVTQLNKSFGDKKLLKNISFTADRGDIISFVGPSGVGKTTLLKIIAGLEQPDSGDISFASGHNDKNPAVMVFQNFMLFPNMTVYDNIAFGLRAAKTGKKLIDEKVCEMLDCFQIRDKKEQYPRALSAGQQQRVAIARAMVIAPSVLLLDEPFANLDKNLKAETASFIHNTQKKFGTTTIAVMHDQEEAFRMSDKIGVMLDGKLVQFDTVDRIYHAPISIKAASFLGQVNMLCPKAVDKIFIKEPLDFTTHQYYFRAEAATISCNPRGEWKIMEIIFFGANISYYIKNDNLGFYVNSLDSHFKKGDVVDLAINKILKESLH</sequence>
<dbReference type="RefSeq" id="WP_084068239.1">
    <property type="nucleotide sequence ID" value="NZ_FWXY01000007.1"/>
</dbReference>
<keyword evidence="1" id="KW-0813">Transport</keyword>
<evidence type="ECO:0000259" key="9">
    <source>
        <dbReference type="PROSITE" id="PS50893"/>
    </source>
</evidence>
<dbReference type="SUPFAM" id="SSF52540">
    <property type="entry name" value="P-loop containing nucleoside triphosphate hydrolases"/>
    <property type="match status" value="1"/>
</dbReference>
<reference evidence="10 11" key="1">
    <citation type="submission" date="2017-04" db="EMBL/GenBank/DDBJ databases">
        <authorList>
            <person name="Afonso C.L."/>
            <person name="Miller P.J."/>
            <person name="Scott M.A."/>
            <person name="Spackman E."/>
            <person name="Goraichik I."/>
            <person name="Dimitrov K.M."/>
            <person name="Suarez D.L."/>
            <person name="Swayne D.E."/>
        </authorList>
    </citation>
    <scope>NUCLEOTIDE SEQUENCE [LARGE SCALE GENOMIC DNA]</scope>
    <source>
        <strain evidence="10 11">DSM 3385</strain>
    </source>
</reference>
<keyword evidence="11" id="KW-1185">Reference proteome</keyword>
<dbReference type="InterPro" id="IPR050093">
    <property type="entry name" value="ABC_SmlMolc_Importer"/>
</dbReference>
<evidence type="ECO:0000313" key="10">
    <source>
        <dbReference type="EMBL" id="SMC68496.1"/>
    </source>
</evidence>
<evidence type="ECO:0000256" key="3">
    <source>
        <dbReference type="ARBA" id="ARBA00022496"/>
    </source>
</evidence>
<dbReference type="Pfam" id="PF00005">
    <property type="entry name" value="ABC_tran"/>
    <property type="match status" value="1"/>
</dbReference>
<dbReference type="InterPro" id="IPR015853">
    <property type="entry name" value="ABC_transpr_FbpC"/>
</dbReference>
<dbReference type="AlphaFoldDB" id="A0A1W2B6D7"/>
<evidence type="ECO:0000256" key="8">
    <source>
        <dbReference type="ARBA" id="ARBA00023136"/>
    </source>
</evidence>
<dbReference type="PROSITE" id="PS50893">
    <property type="entry name" value="ABC_TRANSPORTER_2"/>
    <property type="match status" value="1"/>
</dbReference>
<dbReference type="EMBL" id="FWXY01000007">
    <property type="protein sequence ID" value="SMC68496.1"/>
    <property type="molecule type" value="Genomic_DNA"/>
</dbReference>
<protein>
    <submittedName>
        <fullName evidence="10">Putative spermidine/putrescine transport system ATP-binding protein</fullName>
    </submittedName>
</protein>
<dbReference type="GO" id="GO:0015408">
    <property type="term" value="F:ABC-type ferric iron transporter activity"/>
    <property type="evidence" value="ECO:0007669"/>
    <property type="project" value="InterPro"/>
</dbReference>
<dbReference type="GO" id="GO:0015697">
    <property type="term" value="P:quaternary ammonium group transport"/>
    <property type="evidence" value="ECO:0007669"/>
    <property type="project" value="UniProtKB-ARBA"/>
</dbReference>
<evidence type="ECO:0000256" key="2">
    <source>
        <dbReference type="ARBA" id="ARBA00022475"/>
    </source>
</evidence>
<dbReference type="InterPro" id="IPR003439">
    <property type="entry name" value="ABC_transporter-like_ATP-bd"/>
</dbReference>
<keyword evidence="7" id="KW-0406">Ion transport</keyword>
<feature type="domain" description="ABC transporter" evidence="9">
    <location>
        <begin position="3"/>
        <end position="228"/>
    </location>
</feature>
<proteinExistence type="predicted"/>
<dbReference type="InterPro" id="IPR027417">
    <property type="entry name" value="P-loop_NTPase"/>
</dbReference>
<gene>
    <name evidence="10" type="ORF">SAMN02746065_1076</name>
</gene>